<sequence length="187" mass="22543">YISVFFFLTKLYTHKEYPAPYVEIEKGIFLIYHLISGITNKRDVIAIDGGYTLFIKQFSELCIKKNKSLNDNNFFYPIRKEIRQDLNKQEKHFNDVFGSFRSIIENQFCELHNKFKRFSNNNSTIKTDDYKYVNLQLKIAFLLKNIKKFSENFNIITQEHHKLWMMDNFEFPSQHKFIDIVLNNEIK</sequence>
<evidence type="ECO:0000313" key="1">
    <source>
        <dbReference type="EMBL" id="KAI9243212.1"/>
    </source>
</evidence>
<dbReference type="Proteomes" id="UP001209540">
    <property type="component" value="Unassembled WGS sequence"/>
</dbReference>
<evidence type="ECO:0000313" key="2">
    <source>
        <dbReference type="Proteomes" id="UP001209540"/>
    </source>
</evidence>
<dbReference type="EMBL" id="JAIXMP010000084">
    <property type="protein sequence ID" value="KAI9243212.1"/>
    <property type="molecule type" value="Genomic_DNA"/>
</dbReference>
<comment type="caution">
    <text evidence="1">The sequence shown here is derived from an EMBL/GenBank/DDBJ whole genome shotgun (WGS) entry which is preliminary data.</text>
</comment>
<accession>A0AAD5P881</accession>
<reference evidence="1" key="1">
    <citation type="journal article" date="2022" name="IScience">
        <title>Evolution of zygomycete secretomes and the origins of terrestrial fungal ecologies.</title>
        <authorList>
            <person name="Chang Y."/>
            <person name="Wang Y."/>
            <person name="Mondo S."/>
            <person name="Ahrendt S."/>
            <person name="Andreopoulos W."/>
            <person name="Barry K."/>
            <person name="Beard J."/>
            <person name="Benny G.L."/>
            <person name="Blankenship S."/>
            <person name="Bonito G."/>
            <person name="Cuomo C."/>
            <person name="Desiro A."/>
            <person name="Gervers K.A."/>
            <person name="Hundley H."/>
            <person name="Kuo A."/>
            <person name="LaButti K."/>
            <person name="Lang B.F."/>
            <person name="Lipzen A."/>
            <person name="O'Donnell K."/>
            <person name="Pangilinan J."/>
            <person name="Reynolds N."/>
            <person name="Sandor L."/>
            <person name="Smith M.E."/>
            <person name="Tsang A."/>
            <person name="Grigoriev I.V."/>
            <person name="Stajich J.E."/>
            <person name="Spatafora J.W."/>
        </authorList>
    </citation>
    <scope>NUCLEOTIDE SEQUENCE</scope>
    <source>
        <strain evidence="1">RSA 2281</strain>
    </source>
</reference>
<protein>
    <submittedName>
        <fullName evidence="1">Uncharacterized protein</fullName>
    </submittedName>
</protein>
<dbReference type="AlphaFoldDB" id="A0AAD5P881"/>
<keyword evidence="2" id="KW-1185">Reference proteome</keyword>
<feature type="non-terminal residue" evidence="1">
    <location>
        <position position="1"/>
    </location>
</feature>
<organism evidence="1 2">
    <name type="scientific">Phascolomyces articulosus</name>
    <dbReference type="NCBI Taxonomy" id="60185"/>
    <lineage>
        <taxon>Eukaryota</taxon>
        <taxon>Fungi</taxon>
        <taxon>Fungi incertae sedis</taxon>
        <taxon>Mucoromycota</taxon>
        <taxon>Mucoromycotina</taxon>
        <taxon>Mucoromycetes</taxon>
        <taxon>Mucorales</taxon>
        <taxon>Lichtheimiaceae</taxon>
        <taxon>Phascolomyces</taxon>
    </lineage>
</organism>
<feature type="non-terminal residue" evidence="1">
    <location>
        <position position="187"/>
    </location>
</feature>
<reference evidence="1" key="2">
    <citation type="submission" date="2023-02" db="EMBL/GenBank/DDBJ databases">
        <authorList>
            <consortium name="DOE Joint Genome Institute"/>
            <person name="Mondo S.J."/>
            <person name="Chang Y."/>
            <person name="Wang Y."/>
            <person name="Ahrendt S."/>
            <person name="Andreopoulos W."/>
            <person name="Barry K."/>
            <person name="Beard J."/>
            <person name="Benny G.L."/>
            <person name="Blankenship S."/>
            <person name="Bonito G."/>
            <person name="Cuomo C."/>
            <person name="Desiro A."/>
            <person name="Gervers K.A."/>
            <person name="Hundley H."/>
            <person name="Kuo A."/>
            <person name="LaButti K."/>
            <person name="Lang B.F."/>
            <person name="Lipzen A."/>
            <person name="O'Donnell K."/>
            <person name="Pangilinan J."/>
            <person name="Reynolds N."/>
            <person name="Sandor L."/>
            <person name="Smith M.W."/>
            <person name="Tsang A."/>
            <person name="Grigoriev I.V."/>
            <person name="Stajich J.E."/>
            <person name="Spatafora J.W."/>
        </authorList>
    </citation>
    <scope>NUCLEOTIDE SEQUENCE</scope>
    <source>
        <strain evidence="1">RSA 2281</strain>
    </source>
</reference>
<proteinExistence type="predicted"/>
<gene>
    <name evidence="1" type="ORF">BDA99DRAFT_415338</name>
</gene>
<name>A0AAD5P881_9FUNG</name>